<evidence type="ECO:0000259" key="2">
    <source>
        <dbReference type="Pfam" id="PF01841"/>
    </source>
</evidence>
<evidence type="ECO:0000313" key="5">
    <source>
        <dbReference type="Proteomes" id="UP000192276"/>
    </source>
</evidence>
<keyword evidence="5" id="KW-1185">Reference proteome</keyword>
<dbReference type="Gene3D" id="2.60.120.1130">
    <property type="match status" value="1"/>
</dbReference>
<sequence>MKKCLLIIFTLCTALGLQAQVTTLYALSSMPDIVKKDADVIKRYENIAFEVKDIDRSSITVHQIVTVMNEKGKSALQFSEYTTKFRVLEDAEVKVFDALGRQISKYKQKDMTTQASFSNLVDDIKYTYVNFPAAAYPVTFELKYTIRLKGNLIFPSYDIQEGNQSVESSVFTAKVPKDLDLRFKEKNITIKPETTEEGGYKTYRWTVRNLPALKREAGAASPYPYVMLAPNQFKYDNFEGNLGTWKDYGSWVASLYKGLDKLPPDRVAFFQELVKDIPDDYGKIKKLYEYLQKNFRYVSIQLGIGGFRPFSAEFTDKKKYGDCKALSNCMKAMLSAVGINSYNAIINAGKNALAMDDDFPAQLCNHVILCVPLQKDTVWLECTSNTNDFNVLGPFTENRNALLITEKGGVLVATPTSTSAENTFHAHTVITLQDDGSGATLTTFKTTGEYKEEMRYIIEEKRDDQKEYLVHALHFKQPDDFAFKLKEGAGRYTTTLEMAFEKIHEFNAGNKFFISPRIYKLWTSVLPKAEERKQDFYFSFPLEKSDTTVFKLPAGFAVEALPKVKELSNNHAAYSTKYWYNETEKAVYTTATLVLKKHKIEAAGYPEIKKLFDEILLDDTQRIVLKKE</sequence>
<dbReference type="RefSeq" id="WP_081163556.1">
    <property type="nucleotide sequence ID" value="NZ_LWBP01000089.1"/>
</dbReference>
<dbReference type="InterPro" id="IPR038765">
    <property type="entry name" value="Papain-like_cys_pep_sf"/>
</dbReference>
<gene>
    <name evidence="4" type="ORF">A4R26_16075</name>
</gene>
<dbReference type="OrthoDB" id="8595007at2"/>
<proteinExistence type="predicted"/>
<feature type="signal peptide" evidence="1">
    <location>
        <begin position="1"/>
        <end position="19"/>
    </location>
</feature>
<organism evidence="4 5">
    <name type="scientific">Niastella populi</name>
    <dbReference type="NCBI Taxonomy" id="550983"/>
    <lineage>
        <taxon>Bacteria</taxon>
        <taxon>Pseudomonadati</taxon>
        <taxon>Bacteroidota</taxon>
        <taxon>Chitinophagia</taxon>
        <taxon>Chitinophagales</taxon>
        <taxon>Chitinophagaceae</taxon>
        <taxon>Niastella</taxon>
    </lineage>
</organism>
<accession>A0A1V9G1P5</accession>
<dbReference type="Gene3D" id="2.60.40.3140">
    <property type="match status" value="1"/>
</dbReference>
<comment type="caution">
    <text evidence="4">The sequence shown here is derived from an EMBL/GenBank/DDBJ whole genome shotgun (WGS) entry which is preliminary data.</text>
</comment>
<feature type="chain" id="PRO_5013161866" description="DUF3857 domain-containing protein" evidence="1">
    <location>
        <begin position="20"/>
        <end position="628"/>
    </location>
</feature>
<evidence type="ECO:0008006" key="6">
    <source>
        <dbReference type="Google" id="ProtNLM"/>
    </source>
</evidence>
<dbReference type="Proteomes" id="UP000192276">
    <property type="component" value="Unassembled WGS sequence"/>
</dbReference>
<dbReference type="STRING" id="550983.A4R26_16075"/>
<dbReference type="AlphaFoldDB" id="A0A1V9G1P5"/>
<dbReference type="SUPFAM" id="SSF54001">
    <property type="entry name" value="Cysteine proteinases"/>
    <property type="match status" value="1"/>
</dbReference>
<evidence type="ECO:0000256" key="1">
    <source>
        <dbReference type="SAM" id="SignalP"/>
    </source>
</evidence>
<dbReference type="EMBL" id="LWBP01000089">
    <property type="protein sequence ID" value="OQP64565.1"/>
    <property type="molecule type" value="Genomic_DNA"/>
</dbReference>
<evidence type="ECO:0000313" key="4">
    <source>
        <dbReference type="EMBL" id="OQP64565.1"/>
    </source>
</evidence>
<dbReference type="InterPro" id="IPR002931">
    <property type="entry name" value="Transglutaminase-like"/>
</dbReference>
<dbReference type="Pfam" id="PF12969">
    <property type="entry name" value="DUF3857"/>
    <property type="match status" value="1"/>
</dbReference>
<dbReference type="InterPro" id="IPR024618">
    <property type="entry name" value="DUF3857"/>
</dbReference>
<keyword evidence="1" id="KW-0732">Signal</keyword>
<reference evidence="5" key="1">
    <citation type="submission" date="2016-04" db="EMBL/GenBank/DDBJ databases">
        <authorList>
            <person name="Chen L."/>
            <person name="Zhuang W."/>
            <person name="Wang G."/>
        </authorList>
    </citation>
    <scope>NUCLEOTIDE SEQUENCE [LARGE SCALE GENOMIC DNA]</scope>
    <source>
        <strain evidence="5">208</strain>
    </source>
</reference>
<evidence type="ECO:0000259" key="3">
    <source>
        <dbReference type="Pfam" id="PF12969"/>
    </source>
</evidence>
<dbReference type="Pfam" id="PF01841">
    <property type="entry name" value="Transglut_core"/>
    <property type="match status" value="1"/>
</dbReference>
<feature type="domain" description="Transglutaminase-like" evidence="2">
    <location>
        <begin position="271"/>
        <end position="340"/>
    </location>
</feature>
<feature type="domain" description="DUF3857" evidence="3">
    <location>
        <begin position="56"/>
        <end position="213"/>
    </location>
</feature>
<name>A0A1V9G1P5_9BACT</name>
<protein>
    <recommendedName>
        <fullName evidence="6">DUF3857 domain-containing protein</fullName>
    </recommendedName>
</protein>
<dbReference type="Gene3D" id="3.10.620.30">
    <property type="match status" value="1"/>
</dbReference>